<evidence type="ECO:0000256" key="1">
    <source>
        <dbReference type="SAM" id="Phobius"/>
    </source>
</evidence>
<protein>
    <submittedName>
        <fullName evidence="2">Uncharacterized protein</fullName>
    </submittedName>
</protein>
<comment type="caution">
    <text evidence="2">The sequence shown here is derived from an EMBL/GenBank/DDBJ whole genome shotgun (WGS) entry which is preliminary data.</text>
</comment>
<evidence type="ECO:0000313" key="2">
    <source>
        <dbReference type="EMBL" id="GLX79306.1"/>
    </source>
</evidence>
<accession>A0ABQ6GXE2</accession>
<keyword evidence="1" id="KW-0472">Membrane</keyword>
<dbReference type="RefSeq" id="WP_284245212.1">
    <property type="nucleotide sequence ID" value="NZ_BSST01000001.1"/>
</dbReference>
<sequence length="143" mass="16026">MLKLSRYQVNKKLWSFNFGCLLACSFLWLTGVADLVPVPEALHPYTDFILDYYPGVITALSALSLTLLVIWLMNYAFDICISEHTFWLLIPSVTLVVLTALSAFNSLFHVMSAAMPSILVLCAVAVFSRLSQQKLIFNKKCAD</sequence>
<evidence type="ECO:0000313" key="3">
    <source>
        <dbReference type="Proteomes" id="UP001157186"/>
    </source>
</evidence>
<dbReference type="Proteomes" id="UP001157186">
    <property type="component" value="Unassembled WGS sequence"/>
</dbReference>
<feature type="transmembrane region" description="Helical" evidence="1">
    <location>
        <begin position="110"/>
        <end position="130"/>
    </location>
</feature>
<name>A0ABQ6GXE2_9GAMM</name>
<feature type="transmembrane region" description="Helical" evidence="1">
    <location>
        <begin position="52"/>
        <end position="73"/>
    </location>
</feature>
<keyword evidence="3" id="KW-1185">Reference proteome</keyword>
<organism evidence="2 3">
    <name type="scientific">Thalassotalea insulae</name>
    <dbReference type="NCBI Taxonomy" id="2056778"/>
    <lineage>
        <taxon>Bacteria</taxon>
        <taxon>Pseudomonadati</taxon>
        <taxon>Pseudomonadota</taxon>
        <taxon>Gammaproteobacteria</taxon>
        <taxon>Alteromonadales</taxon>
        <taxon>Colwelliaceae</taxon>
        <taxon>Thalassotalea</taxon>
    </lineage>
</organism>
<keyword evidence="1" id="KW-0812">Transmembrane</keyword>
<feature type="transmembrane region" description="Helical" evidence="1">
    <location>
        <begin position="85"/>
        <end position="104"/>
    </location>
</feature>
<dbReference type="EMBL" id="BSST01000001">
    <property type="protein sequence ID" value="GLX79306.1"/>
    <property type="molecule type" value="Genomic_DNA"/>
</dbReference>
<proteinExistence type="predicted"/>
<gene>
    <name evidence="2" type="ORF">tinsulaeT_26460</name>
</gene>
<reference evidence="2 3" key="1">
    <citation type="submission" date="2023-03" db="EMBL/GenBank/DDBJ databases">
        <title>Draft genome sequence of Thalassotalea insulae KCTC 62186T.</title>
        <authorList>
            <person name="Sawabe T."/>
        </authorList>
    </citation>
    <scope>NUCLEOTIDE SEQUENCE [LARGE SCALE GENOMIC DNA]</scope>
    <source>
        <strain evidence="2 3">KCTC 62186</strain>
    </source>
</reference>
<keyword evidence="1" id="KW-1133">Transmembrane helix</keyword>